<accession>A0A327SYZ9</accession>
<reference evidence="2 3" key="1">
    <citation type="submission" date="2018-06" db="EMBL/GenBank/DDBJ databases">
        <title>Genomic Encyclopedia of Archaeal and Bacterial Type Strains, Phase II (KMG-II): from individual species to whole genera.</title>
        <authorList>
            <person name="Goeker M."/>
        </authorList>
    </citation>
    <scope>NUCLEOTIDE SEQUENCE [LARGE SCALE GENOMIC DNA]</scope>
    <source>
        <strain evidence="2 3">DSM 14825</strain>
    </source>
</reference>
<dbReference type="GO" id="GO:0016747">
    <property type="term" value="F:acyltransferase activity, transferring groups other than amino-acyl groups"/>
    <property type="evidence" value="ECO:0007669"/>
    <property type="project" value="InterPro"/>
</dbReference>
<dbReference type="EMBL" id="QLLR01000004">
    <property type="protein sequence ID" value="RAJ33475.1"/>
    <property type="molecule type" value="Genomic_DNA"/>
</dbReference>
<comment type="caution">
    <text evidence="2">The sequence shown here is derived from an EMBL/GenBank/DDBJ whole genome shotgun (WGS) entry which is preliminary data.</text>
</comment>
<protein>
    <submittedName>
        <fullName evidence="2">Spore coat polysaccharide biosynthesis protein SpsF</fullName>
    </submittedName>
</protein>
<evidence type="ECO:0000313" key="2">
    <source>
        <dbReference type="EMBL" id="RAJ33475.1"/>
    </source>
</evidence>
<dbReference type="Pfam" id="PF00583">
    <property type="entry name" value="Acetyltransf_1"/>
    <property type="match status" value="1"/>
</dbReference>
<dbReference type="Gene3D" id="3.40.630.30">
    <property type="match status" value="1"/>
</dbReference>
<dbReference type="OrthoDB" id="6290225at2"/>
<proteinExistence type="predicted"/>
<sequence>MLTHRFATEQDVDLFFKWANDSVTRENSYQQLQISYNDHVNWFKQGISNIHCSFYLFKNEEDIPIGQVRIDITDSQTALISISVDVEHRKKGYAAKIIRIASDDFLLKNKGYTIIAYIFKINQSSYHSFLKAGFFNLREETIKTIPSYILYKA</sequence>
<dbReference type="PROSITE" id="PS51186">
    <property type="entry name" value="GNAT"/>
    <property type="match status" value="1"/>
</dbReference>
<dbReference type="SUPFAM" id="SSF55729">
    <property type="entry name" value="Acyl-CoA N-acyltransferases (Nat)"/>
    <property type="match status" value="1"/>
</dbReference>
<dbReference type="RefSeq" id="WP_111633089.1">
    <property type="nucleotide sequence ID" value="NZ_QLLR01000004.1"/>
</dbReference>
<gene>
    <name evidence="2" type="ORF">LY11_01524</name>
</gene>
<dbReference type="InterPro" id="IPR000182">
    <property type="entry name" value="GNAT_dom"/>
</dbReference>
<feature type="domain" description="N-acetyltransferase" evidence="1">
    <location>
        <begin position="2"/>
        <end position="153"/>
    </location>
</feature>
<name>A0A327SYZ9_9SPHI</name>
<dbReference type="InterPro" id="IPR016181">
    <property type="entry name" value="Acyl_CoA_acyltransferase"/>
</dbReference>
<evidence type="ECO:0000259" key="1">
    <source>
        <dbReference type="PROSITE" id="PS51186"/>
    </source>
</evidence>
<evidence type="ECO:0000313" key="3">
    <source>
        <dbReference type="Proteomes" id="UP000249754"/>
    </source>
</evidence>
<dbReference type="AlphaFoldDB" id="A0A327SYZ9"/>
<dbReference type="Proteomes" id="UP000249754">
    <property type="component" value="Unassembled WGS sequence"/>
</dbReference>
<organism evidence="2 3">
    <name type="scientific">Pedobacter cryoconitis</name>
    <dbReference type="NCBI Taxonomy" id="188932"/>
    <lineage>
        <taxon>Bacteria</taxon>
        <taxon>Pseudomonadati</taxon>
        <taxon>Bacteroidota</taxon>
        <taxon>Sphingobacteriia</taxon>
        <taxon>Sphingobacteriales</taxon>
        <taxon>Sphingobacteriaceae</taxon>
        <taxon>Pedobacter</taxon>
    </lineage>
</organism>